<name>A0A1X0QRU2_RHIZD</name>
<sequence>MHQVFAQKYPKQSCNWPKKKCDSPENKINFEDISQVVSLLSVPNMLKTLGPYEEIDAKVISLLNTDFRITQKKLYLIPKLFTGALIHNKLMLMAITCEACSRHATIDIHLETSIDSVPSSKCFYMGYLVLLLLALMERTSQKTAYWLTYNERPHYLSHNNGNIRITKSVCWSSS</sequence>
<dbReference type="EMBL" id="KV922049">
    <property type="protein sequence ID" value="ORE02464.1"/>
    <property type="molecule type" value="Genomic_DNA"/>
</dbReference>
<dbReference type="Proteomes" id="UP000242414">
    <property type="component" value="Unassembled WGS sequence"/>
</dbReference>
<evidence type="ECO:0000313" key="1">
    <source>
        <dbReference type="EMBL" id="ORE02464.1"/>
    </source>
</evidence>
<protein>
    <submittedName>
        <fullName evidence="1">Uncharacterized protein</fullName>
    </submittedName>
</protein>
<reference evidence="1" key="1">
    <citation type="journal article" date="2016" name="Proc. Natl. Acad. Sci. U.S.A.">
        <title>Lipid metabolic changes in an early divergent fungus govern the establishment of a mutualistic symbiosis with endobacteria.</title>
        <authorList>
            <person name="Lastovetsky O.A."/>
            <person name="Gaspar M.L."/>
            <person name="Mondo S.J."/>
            <person name="LaButti K.M."/>
            <person name="Sandor L."/>
            <person name="Grigoriev I.V."/>
            <person name="Henry S.A."/>
            <person name="Pawlowska T.E."/>
        </authorList>
    </citation>
    <scope>NUCLEOTIDE SEQUENCE [LARGE SCALE GENOMIC DNA]</scope>
    <source>
        <strain evidence="1">ATCC 52814</strain>
    </source>
</reference>
<gene>
    <name evidence="1" type="ORF">BCV72DRAFT_234625</name>
</gene>
<proteinExistence type="predicted"/>
<accession>A0A1X0QRU2</accession>
<dbReference type="OrthoDB" id="2239868at2759"/>
<dbReference type="VEuPathDB" id="FungiDB:BCV72DRAFT_234625"/>
<dbReference type="AlphaFoldDB" id="A0A1X0QRU2"/>
<organism evidence="1">
    <name type="scientific">Rhizopus microsporus var. microsporus</name>
    <dbReference type="NCBI Taxonomy" id="86635"/>
    <lineage>
        <taxon>Eukaryota</taxon>
        <taxon>Fungi</taxon>
        <taxon>Fungi incertae sedis</taxon>
        <taxon>Mucoromycota</taxon>
        <taxon>Mucoromycotina</taxon>
        <taxon>Mucoromycetes</taxon>
        <taxon>Mucorales</taxon>
        <taxon>Mucorineae</taxon>
        <taxon>Rhizopodaceae</taxon>
        <taxon>Rhizopus</taxon>
    </lineage>
</organism>